<evidence type="ECO:0000313" key="3">
    <source>
        <dbReference type="Proteomes" id="UP000295510"/>
    </source>
</evidence>
<gene>
    <name evidence="2" type="ORF">DFR43_107100</name>
</gene>
<evidence type="ECO:0000256" key="1">
    <source>
        <dbReference type="SAM" id="SignalP"/>
    </source>
</evidence>
<accession>A0A4R6UBM4</accession>
<dbReference type="AlphaFoldDB" id="A0A4R6UBM4"/>
<proteinExistence type="predicted"/>
<evidence type="ECO:0008006" key="4">
    <source>
        <dbReference type="Google" id="ProtNLM"/>
    </source>
</evidence>
<keyword evidence="3" id="KW-1185">Reference proteome</keyword>
<organism evidence="2 3">
    <name type="scientific">Tepidicella xavieri</name>
    <dbReference type="NCBI Taxonomy" id="360241"/>
    <lineage>
        <taxon>Bacteria</taxon>
        <taxon>Pseudomonadati</taxon>
        <taxon>Pseudomonadota</taxon>
        <taxon>Betaproteobacteria</taxon>
        <taxon>Burkholderiales</taxon>
        <taxon>Tepidicella</taxon>
    </lineage>
</organism>
<keyword evidence="1" id="KW-0732">Signal</keyword>
<comment type="caution">
    <text evidence="2">The sequence shown here is derived from an EMBL/GenBank/DDBJ whole genome shotgun (WGS) entry which is preliminary data.</text>
</comment>
<name>A0A4R6UBM4_9BURK</name>
<dbReference type="RefSeq" id="WP_133597248.1">
    <property type="nucleotide sequence ID" value="NZ_SNYL01000007.1"/>
</dbReference>
<evidence type="ECO:0000313" key="2">
    <source>
        <dbReference type="EMBL" id="TDQ43332.1"/>
    </source>
</evidence>
<dbReference type="EMBL" id="SNYL01000007">
    <property type="protein sequence ID" value="TDQ43332.1"/>
    <property type="molecule type" value="Genomic_DNA"/>
</dbReference>
<feature type="signal peptide" evidence="1">
    <location>
        <begin position="1"/>
        <end position="18"/>
    </location>
</feature>
<protein>
    <recommendedName>
        <fullName evidence="4">Tissue inhibitor of metalloproteinase</fullName>
    </recommendedName>
</protein>
<reference evidence="2 3" key="1">
    <citation type="submission" date="2019-03" db="EMBL/GenBank/DDBJ databases">
        <title>Genomic Encyclopedia of Type Strains, Phase IV (KMG-IV): sequencing the most valuable type-strain genomes for metagenomic binning, comparative biology and taxonomic classification.</title>
        <authorList>
            <person name="Goeker M."/>
        </authorList>
    </citation>
    <scope>NUCLEOTIDE SEQUENCE [LARGE SCALE GENOMIC DNA]</scope>
    <source>
        <strain evidence="2 3">DSM 19605</strain>
    </source>
</reference>
<sequence length="146" mass="16335">MKRWICLLGVALALSAHAQDPKAAVNVYAQCENDSVGTRIAYFVKESIRKSSAYRIEEEYPKAGYQISIVCLRPGANDAGVLSIFSYSYVALNFRPKGYYDYHITHGVYRCGSNRVEGCAQDIVASFDKDVGEMRARISRGEFDPF</sequence>
<feature type="chain" id="PRO_5020351262" description="Tissue inhibitor of metalloproteinase" evidence="1">
    <location>
        <begin position="19"/>
        <end position="146"/>
    </location>
</feature>
<dbReference type="Proteomes" id="UP000295510">
    <property type="component" value="Unassembled WGS sequence"/>
</dbReference>